<dbReference type="RefSeq" id="WP_128498275.1">
    <property type="nucleotide sequence ID" value="NZ_RZNC01000002.1"/>
</dbReference>
<comment type="caution">
    <text evidence="2">The sequence shown here is derived from an EMBL/GenBank/DDBJ whole genome shotgun (WGS) entry which is preliminary data.</text>
</comment>
<accession>A0A3S4AB52</accession>
<keyword evidence="3" id="KW-1185">Reference proteome</keyword>
<feature type="transmembrane region" description="Helical" evidence="1">
    <location>
        <begin position="289"/>
        <end position="309"/>
    </location>
</feature>
<feature type="transmembrane region" description="Helical" evidence="1">
    <location>
        <begin position="106"/>
        <end position="128"/>
    </location>
</feature>
<dbReference type="InterPro" id="IPR006750">
    <property type="entry name" value="YdcZ"/>
</dbReference>
<dbReference type="GO" id="GO:0005886">
    <property type="term" value="C:plasma membrane"/>
    <property type="evidence" value="ECO:0007669"/>
    <property type="project" value="TreeGrafter"/>
</dbReference>
<proteinExistence type="predicted"/>
<evidence type="ECO:0000313" key="3">
    <source>
        <dbReference type="Proteomes" id="UP000288603"/>
    </source>
</evidence>
<evidence type="ECO:0000256" key="1">
    <source>
        <dbReference type="SAM" id="Phobius"/>
    </source>
</evidence>
<keyword evidence="1" id="KW-1133">Transmembrane helix</keyword>
<dbReference type="PANTHER" id="PTHR34821:SF2">
    <property type="entry name" value="INNER MEMBRANE PROTEIN YDCZ"/>
    <property type="match status" value="1"/>
</dbReference>
<keyword evidence="1" id="KW-0472">Membrane</keyword>
<dbReference type="EMBL" id="RZNC01000002">
    <property type="protein sequence ID" value="RWZ64496.1"/>
    <property type="molecule type" value="Genomic_DNA"/>
</dbReference>
<feature type="transmembrane region" description="Helical" evidence="1">
    <location>
        <begin position="83"/>
        <end position="100"/>
    </location>
</feature>
<dbReference type="AlphaFoldDB" id="A0A3S4AB52"/>
<feature type="transmembrane region" description="Helical" evidence="1">
    <location>
        <begin position="140"/>
        <end position="158"/>
    </location>
</feature>
<dbReference type="PANTHER" id="PTHR34821">
    <property type="entry name" value="INNER MEMBRANE PROTEIN YDCZ"/>
    <property type="match status" value="1"/>
</dbReference>
<feature type="transmembrane region" description="Helical" evidence="1">
    <location>
        <begin position="200"/>
        <end position="225"/>
    </location>
</feature>
<feature type="transmembrane region" description="Helical" evidence="1">
    <location>
        <begin position="170"/>
        <end position="188"/>
    </location>
</feature>
<dbReference type="Proteomes" id="UP000288603">
    <property type="component" value="Unassembled WGS sequence"/>
</dbReference>
<sequence length="312" mass="31458">MADGVKRAFPQWLGLVLAVITGTFVAVQARINGSLGTALDDGFAAAAVSFGSGLVILSVIMVFSRHGRRGLARVVEGLRDRTVPWWTVAGGAAGAFLVLSQGLAAAALGVALFTVAIVAGQTLSSLLLDRIGFGPHGVVPFEPARVIGSVLALVAVGWAVSTEFGGDKPVLLLIMPLLGGIGIGWQQAVNGRVRQLSSSALTATFINFSVGTAVLVVAMLVHFVAAGLPDTLPTDPVLYVGGAIGCVFIGVSAFLVAHTGLLVLGLGTVAGQLVGAVVLDIVVPGAGGVHWTTIAGAALALVAVAVASIRRH</sequence>
<name>A0A3S4AB52_9MICO</name>
<feature type="transmembrane region" description="Helical" evidence="1">
    <location>
        <begin position="237"/>
        <end position="256"/>
    </location>
</feature>
<protein>
    <submittedName>
        <fullName evidence="2">DMT family transporter</fullName>
    </submittedName>
</protein>
<organism evidence="2 3">
    <name type="scientific">Labedella populi</name>
    <dbReference type="NCBI Taxonomy" id="2498850"/>
    <lineage>
        <taxon>Bacteria</taxon>
        <taxon>Bacillati</taxon>
        <taxon>Actinomycetota</taxon>
        <taxon>Actinomycetes</taxon>
        <taxon>Micrococcales</taxon>
        <taxon>Microbacteriaceae</taxon>
        <taxon>Labedella</taxon>
    </lineage>
</organism>
<feature type="transmembrane region" description="Helical" evidence="1">
    <location>
        <begin position="12"/>
        <end position="31"/>
    </location>
</feature>
<gene>
    <name evidence="2" type="ORF">ELQ92_06970</name>
</gene>
<feature type="transmembrane region" description="Helical" evidence="1">
    <location>
        <begin position="261"/>
        <end position="283"/>
    </location>
</feature>
<reference evidence="2 3" key="1">
    <citation type="submission" date="2018-12" db="EMBL/GenBank/DDBJ databases">
        <authorList>
            <person name="Li F."/>
        </authorList>
    </citation>
    <scope>NUCLEOTIDE SEQUENCE [LARGE SCALE GENOMIC DNA]</scope>
    <source>
        <strain evidence="2 3">8H24J-4-2</strain>
    </source>
</reference>
<evidence type="ECO:0000313" key="2">
    <source>
        <dbReference type="EMBL" id="RWZ64496.1"/>
    </source>
</evidence>
<keyword evidence="1" id="KW-0812">Transmembrane</keyword>
<feature type="transmembrane region" description="Helical" evidence="1">
    <location>
        <begin position="43"/>
        <end position="63"/>
    </location>
</feature>
<dbReference type="OrthoDB" id="6463253at2"/>
<dbReference type="Pfam" id="PF04657">
    <property type="entry name" value="DMT_YdcZ"/>
    <property type="match status" value="2"/>
</dbReference>